<proteinExistence type="predicted"/>
<keyword evidence="1" id="KW-0678">Repressor</keyword>
<reference evidence="7" key="1">
    <citation type="submission" date="2023-07" db="EMBL/GenBank/DDBJ databases">
        <title>Defluviimonas sediminis sp. nov., isolated from mangrove sediment.</title>
        <authorList>
            <person name="Liu L."/>
            <person name="Li J."/>
            <person name="Huang Y."/>
            <person name="Pan J."/>
            <person name="Li M."/>
        </authorList>
    </citation>
    <scope>NUCLEOTIDE SEQUENCE [LARGE SCALE GENOMIC DNA]</scope>
    <source>
        <strain evidence="7">FT324</strain>
    </source>
</reference>
<protein>
    <submittedName>
        <fullName evidence="6">DeoR/GlpR family DNA-binding transcription regulator</fullName>
    </submittedName>
</protein>
<dbReference type="SMART" id="SM01134">
    <property type="entry name" value="DeoRC"/>
    <property type="match status" value="1"/>
</dbReference>
<dbReference type="Pfam" id="PF08220">
    <property type="entry name" value="HTH_DeoR"/>
    <property type="match status" value="1"/>
</dbReference>
<evidence type="ECO:0000313" key="6">
    <source>
        <dbReference type="EMBL" id="MCT8331526.1"/>
    </source>
</evidence>
<gene>
    <name evidence="6" type="ORF">N5I32_18575</name>
</gene>
<dbReference type="Gene3D" id="3.40.50.1360">
    <property type="match status" value="1"/>
</dbReference>
<dbReference type="InterPro" id="IPR037171">
    <property type="entry name" value="NagB/RpiA_transferase-like"/>
</dbReference>
<dbReference type="InterPro" id="IPR050313">
    <property type="entry name" value="Carb_Metab_HTH_regulators"/>
</dbReference>
<feature type="domain" description="DeoR-like transcriptional repressor C-terminal sensor" evidence="4">
    <location>
        <begin position="79"/>
        <end position="237"/>
    </location>
</feature>
<evidence type="ECO:0000256" key="3">
    <source>
        <dbReference type="ARBA" id="ARBA00023163"/>
    </source>
</evidence>
<dbReference type="InterPro" id="IPR036390">
    <property type="entry name" value="WH_DNA-bd_sf"/>
</dbReference>
<evidence type="ECO:0000313" key="7">
    <source>
        <dbReference type="Proteomes" id="UP001205601"/>
    </source>
</evidence>
<dbReference type="InterPro" id="IPR014036">
    <property type="entry name" value="DeoR-like_C"/>
</dbReference>
<evidence type="ECO:0000259" key="5">
    <source>
        <dbReference type="Pfam" id="PF08220"/>
    </source>
</evidence>
<keyword evidence="3" id="KW-0804">Transcription</keyword>
<organism evidence="6 7">
    <name type="scientific">Albidovulum sediminis</name>
    <dbReference type="NCBI Taxonomy" id="3066345"/>
    <lineage>
        <taxon>Bacteria</taxon>
        <taxon>Pseudomonadati</taxon>
        <taxon>Pseudomonadota</taxon>
        <taxon>Alphaproteobacteria</taxon>
        <taxon>Rhodobacterales</taxon>
        <taxon>Paracoccaceae</taxon>
        <taxon>Albidovulum</taxon>
    </lineage>
</organism>
<keyword evidence="2" id="KW-0805">Transcription regulation</keyword>
<dbReference type="EMBL" id="JAOCQF010000004">
    <property type="protein sequence ID" value="MCT8331526.1"/>
    <property type="molecule type" value="Genomic_DNA"/>
</dbReference>
<dbReference type="InterPro" id="IPR036388">
    <property type="entry name" value="WH-like_DNA-bd_sf"/>
</dbReference>
<dbReference type="PRINTS" id="PR00037">
    <property type="entry name" value="HTHLACR"/>
</dbReference>
<accession>A0ABT2NRH0</accession>
<evidence type="ECO:0000256" key="2">
    <source>
        <dbReference type="ARBA" id="ARBA00023015"/>
    </source>
</evidence>
<dbReference type="PANTHER" id="PTHR30363:SF4">
    <property type="entry name" value="GLYCEROL-3-PHOSPHATE REGULON REPRESSOR"/>
    <property type="match status" value="1"/>
</dbReference>
<dbReference type="GO" id="GO:0003677">
    <property type="term" value="F:DNA binding"/>
    <property type="evidence" value="ECO:0007669"/>
    <property type="project" value="UniProtKB-KW"/>
</dbReference>
<dbReference type="Proteomes" id="UP001205601">
    <property type="component" value="Unassembled WGS sequence"/>
</dbReference>
<dbReference type="Gene3D" id="1.10.10.10">
    <property type="entry name" value="Winged helix-like DNA-binding domain superfamily/Winged helix DNA-binding domain"/>
    <property type="match status" value="1"/>
</dbReference>
<keyword evidence="6" id="KW-0238">DNA-binding</keyword>
<feature type="domain" description="HTH deoR-type" evidence="5">
    <location>
        <begin position="12"/>
        <end position="64"/>
    </location>
</feature>
<evidence type="ECO:0000256" key="1">
    <source>
        <dbReference type="ARBA" id="ARBA00022491"/>
    </source>
</evidence>
<dbReference type="SUPFAM" id="SSF100950">
    <property type="entry name" value="NagB/RpiA/CoA transferase-like"/>
    <property type="match status" value="1"/>
</dbReference>
<evidence type="ECO:0000259" key="4">
    <source>
        <dbReference type="Pfam" id="PF00455"/>
    </source>
</evidence>
<keyword evidence="7" id="KW-1185">Reference proteome</keyword>
<dbReference type="InterPro" id="IPR001034">
    <property type="entry name" value="DeoR_HTH"/>
</dbReference>
<comment type="caution">
    <text evidence="6">The sequence shown here is derived from an EMBL/GenBank/DDBJ whole genome shotgun (WGS) entry which is preliminary data.</text>
</comment>
<dbReference type="SUPFAM" id="SSF46785">
    <property type="entry name" value="Winged helix' DNA-binding domain"/>
    <property type="match status" value="1"/>
</dbReference>
<dbReference type="Pfam" id="PF00455">
    <property type="entry name" value="DeoRC"/>
    <property type="match status" value="1"/>
</dbReference>
<dbReference type="PANTHER" id="PTHR30363">
    <property type="entry name" value="HTH-TYPE TRANSCRIPTIONAL REGULATOR SRLR-RELATED"/>
    <property type="match status" value="1"/>
</dbReference>
<dbReference type="RefSeq" id="WP_261497434.1">
    <property type="nucleotide sequence ID" value="NZ_JAOCQF010000004.1"/>
</dbReference>
<name>A0ABT2NRH0_9RHOB</name>
<sequence length="261" mass="28390">MPKSKPAKASHREHELLEVLRRYGGSARNAEIARSLEVSEETVRRLAKQLEREGRVERMHGGTLLVGAEPGFYQRIAQNAEGKARIAALIAEEIQDGMCLFLDVGSTTSFVAEALRSRRRLLVVTNSIRTADLLANHNDNRVFLTGGELGGEERGTYGPMAEQAIRGYAFDVAILSANGLTERTGFTVFNPAEASVARTAAARARRCIVGVDHEKFGRQTPVATVSAEDVDLMVTDRPPPEAIARALALAEVVTLIAKKKD</sequence>